<feature type="domain" description="Capsule synthesis protein CapA" evidence="3">
    <location>
        <begin position="26"/>
        <end position="328"/>
    </location>
</feature>
<evidence type="ECO:0000313" key="4">
    <source>
        <dbReference type="EMBL" id="KAJ5546182.1"/>
    </source>
</evidence>
<feature type="region of interest" description="Disordered" evidence="2">
    <location>
        <begin position="53"/>
        <end position="72"/>
    </location>
</feature>
<evidence type="ECO:0000313" key="5">
    <source>
        <dbReference type="Proteomes" id="UP001220324"/>
    </source>
</evidence>
<evidence type="ECO:0000256" key="2">
    <source>
        <dbReference type="SAM" id="MobiDB-lite"/>
    </source>
</evidence>
<name>A0AAD6CZL4_9EURO</name>
<dbReference type="EMBL" id="JAQIZZ010000003">
    <property type="protein sequence ID" value="KAJ5546182.1"/>
    <property type="molecule type" value="Genomic_DNA"/>
</dbReference>
<dbReference type="PANTHER" id="PTHR33393:SF11">
    <property type="entry name" value="POLYGLUTAMINE SYNTHESIS ACCESSORY PROTEIN RV0574C-RELATED"/>
    <property type="match status" value="1"/>
</dbReference>
<dbReference type="Pfam" id="PF09587">
    <property type="entry name" value="PGA_cap"/>
    <property type="match status" value="1"/>
</dbReference>
<accession>A0AAD6CZL4</accession>
<evidence type="ECO:0000256" key="1">
    <source>
        <dbReference type="ARBA" id="ARBA00005662"/>
    </source>
</evidence>
<sequence>MSVFNLTLVLYYNNPNPATMATNSFILTFLGDVMLGRLIDQLLPNHVDSPTDARKAAHFKSEDPSLEPTKYTPSTPWGTTLPLLRTSDLLLINLETSVTTTSSPWPNKEYNYRMHPANLAPVLHAARVDYTSLANNHILDYSTEGLIETVWTLKEAGISFAGAGENTDEAYKPAILYLPRSLQEYHSRRVDGEKVLSTRWSQQEREVLDAPGTGYPVYVYSASDHPQEWGATVPNFHFIEYSPATRERLRKLLMRNGSAAPALKIFSVHWGSNYKWCPPDHIRSLAHFLIDECGVDIVHGHSSHHVQGVEVYRGKVIICGCGDFVDDYVVHEKYRNDLGAVWRVIVTGEAKSLVLDRLEIFPTRIDQFRANQLDKSDKDHEWVTEKIRELSGKLGTAVRNDTGDQGQILIDIR</sequence>
<dbReference type="Proteomes" id="UP001220324">
    <property type="component" value="Unassembled WGS sequence"/>
</dbReference>
<dbReference type="Gene3D" id="3.60.21.10">
    <property type="match status" value="1"/>
</dbReference>
<dbReference type="AlphaFoldDB" id="A0AAD6CZL4"/>
<dbReference type="InterPro" id="IPR019079">
    <property type="entry name" value="Capsule_synth_CapA"/>
</dbReference>
<comment type="caution">
    <text evidence="4">The sequence shown here is derived from an EMBL/GenBank/DDBJ whole genome shotgun (WGS) entry which is preliminary data.</text>
</comment>
<reference evidence="4 5" key="1">
    <citation type="journal article" date="2023" name="IMA Fungus">
        <title>Comparative genomic study of the Penicillium genus elucidates a diverse pangenome and 15 lateral gene transfer events.</title>
        <authorList>
            <person name="Petersen C."/>
            <person name="Sorensen T."/>
            <person name="Nielsen M.R."/>
            <person name="Sondergaard T.E."/>
            <person name="Sorensen J.L."/>
            <person name="Fitzpatrick D.A."/>
            <person name="Frisvad J.C."/>
            <person name="Nielsen K.L."/>
        </authorList>
    </citation>
    <scope>NUCLEOTIDE SEQUENCE [LARGE SCALE GENOMIC DNA]</scope>
    <source>
        <strain evidence="4 5">IBT 35679</strain>
    </source>
</reference>
<comment type="similarity">
    <text evidence="1">Belongs to the CapA family.</text>
</comment>
<dbReference type="InterPro" id="IPR052169">
    <property type="entry name" value="CW_Biosynth-Accessory"/>
</dbReference>
<protein>
    <submittedName>
        <fullName evidence="4">Polyglutamate biosynthesis protein</fullName>
    </submittedName>
</protein>
<proteinExistence type="inferred from homology"/>
<keyword evidence="5" id="KW-1185">Reference proteome</keyword>
<dbReference type="PANTHER" id="PTHR33393">
    <property type="entry name" value="POLYGLUTAMINE SYNTHESIS ACCESSORY PROTEIN RV0574C-RELATED"/>
    <property type="match status" value="1"/>
</dbReference>
<dbReference type="SMART" id="SM00854">
    <property type="entry name" value="PGA_cap"/>
    <property type="match status" value="1"/>
</dbReference>
<feature type="compositionally biased region" description="Basic and acidic residues" evidence="2">
    <location>
        <begin position="53"/>
        <end position="63"/>
    </location>
</feature>
<organism evidence="4 5">
    <name type="scientific">Penicillium frequentans</name>
    <dbReference type="NCBI Taxonomy" id="3151616"/>
    <lineage>
        <taxon>Eukaryota</taxon>
        <taxon>Fungi</taxon>
        <taxon>Dikarya</taxon>
        <taxon>Ascomycota</taxon>
        <taxon>Pezizomycotina</taxon>
        <taxon>Eurotiomycetes</taxon>
        <taxon>Eurotiomycetidae</taxon>
        <taxon>Eurotiales</taxon>
        <taxon>Aspergillaceae</taxon>
        <taxon>Penicillium</taxon>
    </lineage>
</organism>
<dbReference type="SUPFAM" id="SSF56300">
    <property type="entry name" value="Metallo-dependent phosphatases"/>
    <property type="match status" value="1"/>
</dbReference>
<dbReference type="InterPro" id="IPR029052">
    <property type="entry name" value="Metallo-depent_PP-like"/>
</dbReference>
<evidence type="ECO:0000259" key="3">
    <source>
        <dbReference type="SMART" id="SM00854"/>
    </source>
</evidence>
<dbReference type="CDD" id="cd07381">
    <property type="entry name" value="MPP_CapA"/>
    <property type="match status" value="1"/>
</dbReference>
<gene>
    <name evidence="4" type="ORF">N7494_003767</name>
</gene>